<proteinExistence type="predicted"/>
<reference evidence="2 3" key="1">
    <citation type="submission" date="2023-08" db="EMBL/GenBank/DDBJ databases">
        <title>Implementing the SeqCode for naming new Mesorhizobium species isolated from Vachellia karroo root nodules.</title>
        <authorList>
            <person name="Van Lill M."/>
        </authorList>
    </citation>
    <scope>NUCLEOTIDE SEQUENCE [LARGE SCALE GENOMIC DNA]</scope>
    <source>
        <strain evidence="2 3">VK4B</strain>
    </source>
</reference>
<dbReference type="InterPro" id="IPR018705">
    <property type="entry name" value="DUF2134_membrane"/>
</dbReference>
<dbReference type="Pfam" id="PF09977">
    <property type="entry name" value="Tad_C"/>
    <property type="match status" value="1"/>
</dbReference>
<protein>
    <submittedName>
        <fullName evidence="2">TadG family pilus assembly protein</fullName>
    </submittedName>
</protein>
<dbReference type="EMBL" id="JAVIIP010000007">
    <property type="protein sequence ID" value="MDX8538954.1"/>
    <property type="molecule type" value="Genomic_DNA"/>
</dbReference>
<evidence type="ECO:0000313" key="2">
    <source>
        <dbReference type="EMBL" id="MDX8538954.1"/>
    </source>
</evidence>
<keyword evidence="3" id="KW-1185">Reference proteome</keyword>
<organism evidence="2 3">
    <name type="scientific">Mesorhizobium abyssinicae</name>
    <dbReference type="NCBI Taxonomy" id="1209958"/>
    <lineage>
        <taxon>Bacteria</taxon>
        <taxon>Pseudomonadati</taxon>
        <taxon>Pseudomonadota</taxon>
        <taxon>Alphaproteobacteria</taxon>
        <taxon>Hyphomicrobiales</taxon>
        <taxon>Phyllobacteriaceae</taxon>
        <taxon>Mesorhizobium</taxon>
    </lineage>
</organism>
<dbReference type="Proteomes" id="UP001276564">
    <property type="component" value="Unassembled WGS sequence"/>
</dbReference>
<comment type="caution">
    <text evidence="2">The sequence shown here is derived from an EMBL/GenBank/DDBJ whole genome shotgun (WGS) entry which is preliminary data.</text>
</comment>
<sequence>MRAAAAAMLRSGSRLIADRRANFAVMAALSAPVALALTAFAVDEGALFNERRAAQSIVDLAAITAAANINNAEKAVLTALKDNGFNSVAVQKQGTTVEPTASKAVVQVVPGRYSGVSSIAAGSRFEAGKLPYNAVQVSLKKKGTLYFGAMMMKPPVIGTTATASAQAEAAFSVGSRLASLNGGVLNALLGGLLGTNISLSVMDYNALISADVDVLSFTDALATQLHLTGVSYSDVLASKATIGQIATAMANVPGLDRTSKLALQTMAAGATNTVKIPLSHLIDLGSVGSLGVGQKPAGLTVATSAMSMVTAAAALANGTNQVQVNLGATIPGLTSTTLSIAIGEPPQSSPWLRVGEAGTVVRTAQTRIKLNASVGIGSGNNGNGNSGVNLGGGIKLLAVNLPLNVEVAYAEAKLTDVSCPTGRPDSLKVTIAAQPGVVAAHLADTNASGFADFAKPQSFSDAEVADVSVKLLLVNLSLLQINGSSSFSVTNMAPTNLTFNATEIAAKTMKTVSTKNLTQSLSTSLVNNLSLSVKALGAGLDVTALLGTVKPAVVTALNGVTAPVDSLVYNVLGALGVHVGEADIRVTGGTCGRSVLVQ</sequence>
<evidence type="ECO:0000259" key="1">
    <source>
        <dbReference type="Pfam" id="PF09977"/>
    </source>
</evidence>
<accession>A0ABU5ANZ9</accession>
<gene>
    <name evidence="2" type="ORF">RFM23_15135</name>
</gene>
<feature type="domain" description="DUF2134" evidence="1">
    <location>
        <begin position="66"/>
        <end position="163"/>
    </location>
</feature>
<name>A0ABU5ANZ9_9HYPH</name>
<evidence type="ECO:0000313" key="3">
    <source>
        <dbReference type="Proteomes" id="UP001276564"/>
    </source>
</evidence>